<feature type="transmembrane region" description="Helical" evidence="2">
    <location>
        <begin position="51"/>
        <end position="80"/>
    </location>
</feature>
<dbReference type="InParanoid" id="A0A2G4YN48"/>
<evidence type="ECO:0000256" key="1">
    <source>
        <dbReference type="SAM" id="Coils"/>
    </source>
</evidence>
<evidence type="ECO:0000313" key="4">
    <source>
        <dbReference type="Proteomes" id="UP000229730"/>
    </source>
</evidence>
<proteinExistence type="predicted"/>
<keyword evidence="2" id="KW-0472">Membrane</keyword>
<comment type="caution">
    <text evidence="3">The sequence shown here is derived from an EMBL/GenBank/DDBJ whole genome shotgun (WGS) entry which is preliminary data.</text>
</comment>
<keyword evidence="2" id="KW-1133">Transmembrane helix</keyword>
<name>A0A2G4YN48_9PROT</name>
<dbReference type="AlphaFoldDB" id="A0A2G4YN48"/>
<feature type="transmembrane region" description="Helical" evidence="2">
    <location>
        <begin position="184"/>
        <end position="208"/>
    </location>
</feature>
<sequence length="530" mass="58312">MDVSKNLTFFILGLTAAVVAYIFNPALVVLVEMVSTATLPRDFLRMVSQSSLVAFGGYLSLFGLVFFLLYLVFPVTYVWYHISAAHSAMTRLPLASAPARRTTLKDFLSQMKEMGFIGKLAEAYSGYLVQEAERKVDPEVVKSVRLSKRAVKSGDGKDVLIAPVRATAPAKVLFNRDSLVGETLLLGFFPVFARLLIGAGLVCVGFSLVSYSLDPAEMHVMTALQPGLVALLYCLTAAIIIFGAAHFVEQILDQGAKLLARTIDGLFDQNEWQGDMNRLVESLAEVNIADQLEAVLHKSLDKPMTEISKAVKELSSAQEEKLDGLMVKSLADFSKTMTKQVGVDADNLNKALKDATLAADKMKKQQLDGAMQFTKQMDKQAATIAKHLLEMQKNLKASEKTTHAGTEKLITGLTTEVEKTYQNMAEFVESNLKTLQEKQDAFEASVQDKDNILSDLHNTARDLGTISNASGKLLDKFNQLTTEMDTILRTIQEKGPVSRNGAAKNNKLKDALLNLRQSNSERTRELPDME</sequence>
<evidence type="ECO:0000313" key="3">
    <source>
        <dbReference type="EMBL" id="PHZ83754.1"/>
    </source>
</evidence>
<dbReference type="EMBL" id="PDEM01000031">
    <property type="protein sequence ID" value="PHZ83754.1"/>
    <property type="molecule type" value="Genomic_DNA"/>
</dbReference>
<keyword evidence="1" id="KW-0175">Coiled coil</keyword>
<feature type="transmembrane region" description="Helical" evidence="2">
    <location>
        <begin position="7"/>
        <end position="31"/>
    </location>
</feature>
<organism evidence="3 4">
    <name type="scientific">Paremcibacter congregatus</name>
    <dbReference type="NCBI Taxonomy" id="2043170"/>
    <lineage>
        <taxon>Bacteria</taxon>
        <taxon>Pseudomonadati</taxon>
        <taxon>Pseudomonadota</taxon>
        <taxon>Alphaproteobacteria</taxon>
        <taxon>Emcibacterales</taxon>
        <taxon>Emcibacteraceae</taxon>
        <taxon>Paremcibacter</taxon>
    </lineage>
</organism>
<feature type="coiled-coil region" evidence="1">
    <location>
        <begin position="418"/>
        <end position="445"/>
    </location>
</feature>
<protein>
    <submittedName>
        <fullName evidence="3">Uncharacterized protein</fullName>
    </submittedName>
</protein>
<keyword evidence="4" id="KW-1185">Reference proteome</keyword>
<evidence type="ECO:0000256" key="2">
    <source>
        <dbReference type="SAM" id="Phobius"/>
    </source>
</evidence>
<reference evidence="3 4" key="1">
    <citation type="submission" date="2017-10" db="EMBL/GenBank/DDBJ databases">
        <title>Frigbacter circumglobatus gen. nov. sp. nov., isolated from sediment cultured in situ.</title>
        <authorList>
            <person name="Zhao Z."/>
        </authorList>
    </citation>
    <scope>NUCLEOTIDE SEQUENCE [LARGE SCALE GENOMIC DNA]</scope>
    <source>
        <strain evidence="3 4">ZYL</strain>
    </source>
</reference>
<gene>
    <name evidence="3" type="ORF">CRD36_15425</name>
</gene>
<dbReference type="Proteomes" id="UP000229730">
    <property type="component" value="Unassembled WGS sequence"/>
</dbReference>
<accession>A0A2G4YN48</accession>
<feature type="transmembrane region" description="Helical" evidence="2">
    <location>
        <begin position="228"/>
        <end position="248"/>
    </location>
</feature>
<keyword evidence="2" id="KW-0812">Transmembrane</keyword>